<dbReference type="AlphaFoldDB" id="A0A5C6D928"/>
<feature type="domain" description="PhnB-like" evidence="1">
    <location>
        <begin position="20"/>
        <end position="150"/>
    </location>
</feature>
<protein>
    <recommendedName>
        <fullName evidence="1">PhnB-like domain-containing protein</fullName>
    </recommendedName>
</protein>
<reference evidence="2 3" key="1">
    <citation type="submission" date="2019-02" db="EMBL/GenBank/DDBJ databases">
        <title>Deep-cultivation of Planctomycetes and their phenomic and genomic characterization uncovers novel biology.</title>
        <authorList>
            <person name="Wiegand S."/>
            <person name="Jogler M."/>
            <person name="Boedeker C."/>
            <person name="Pinto D."/>
            <person name="Vollmers J."/>
            <person name="Rivas-Marin E."/>
            <person name="Kohn T."/>
            <person name="Peeters S.H."/>
            <person name="Heuer A."/>
            <person name="Rast P."/>
            <person name="Oberbeckmann S."/>
            <person name="Bunk B."/>
            <person name="Jeske O."/>
            <person name="Meyerdierks A."/>
            <person name="Storesund J.E."/>
            <person name="Kallscheuer N."/>
            <person name="Luecker S."/>
            <person name="Lage O.M."/>
            <person name="Pohl T."/>
            <person name="Merkel B.J."/>
            <person name="Hornburger P."/>
            <person name="Mueller R.-W."/>
            <person name="Bruemmer F."/>
            <person name="Labrenz M."/>
            <person name="Spormann A.M."/>
            <person name="Op Den Camp H."/>
            <person name="Overmann J."/>
            <person name="Amann R."/>
            <person name="Jetten M.S.M."/>
            <person name="Mascher T."/>
            <person name="Medema M.H."/>
            <person name="Devos D.P."/>
            <person name="Kaster A.-K."/>
            <person name="Ovreas L."/>
            <person name="Rohde M."/>
            <person name="Galperin M.Y."/>
            <person name="Jogler C."/>
        </authorList>
    </citation>
    <scope>NUCLEOTIDE SEQUENCE [LARGE SCALE GENOMIC DNA]</scope>
    <source>
        <strain evidence="2 3">Poly41</strain>
    </source>
</reference>
<evidence type="ECO:0000313" key="3">
    <source>
        <dbReference type="Proteomes" id="UP000319143"/>
    </source>
</evidence>
<name>A0A5C6D928_9BACT</name>
<dbReference type="Proteomes" id="UP000319143">
    <property type="component" value="Unassembled WGS sequence"/>
</dbReference>
<dbReference type="Gene3D" id="3.10.180.10">
    <property type="entry name" value="2,3-Dihydroxybiphenyl 1,2-Dioxygenase, domain 1"/>
    <property type="match status" value="1"/>
</dbReference>
<evidence type="ECO:0000313" key="2">
    <source>
        <dbReference type="EMBL" id="TWU33360.1"/>
    </source>
</evidence>
<dbReference type="InterPro" id="IPR028973">
    <property type="entry name" value="PhnB-like"/>
</dbReference>
<accession>A0A5C6D928</accession>
<organism evidence="2 3">
    <name type="scientific">Novipirellula artificiosorum</name>
    <dbReference type="NCBI Taxonomy" id="2528016"/>
    <lineage>
        <taxon>Bacteria</taxon>
        <taxon>Pseudomonadati</taxon>
        <taxon>Planctomycetota</taxon>
        <taxon>Planctomycetia</taxon>
        <taxon>Pirellulales</taxon>
        <taxon>Pirellulaceae</taxon>
        <taxon>Novipirellula</taxon>
    </lineage>
</organism>
<dbReference type="EMBL" id="SJPV01000010">
    <property type="protein sequence ID" value="TWU33360.1"/>
    <property type="molecule type" value="Genomic_DNA"/>
</dbReference>
<sequence length="157" mass="17633">MPLRRFLLSKIIPRFDPMATITTLGFAGRTEEALEHYHDALDAETVFLMRFRDSPDQSHMKPGMEDMIFHATFRIDGTEFMASDVGYLDGEPAAVFAGFSLALRLKSLDHAKRVFDALADGGQTLIPLAKSAFTAWYGIVIDRFGVSWKISVDQDDR</sequence>
<dbReference type="CDD" id="cd06588">
    <property type="entry name" value="PhnB_like"/>
    <property type="match status" value="1"/>
</dbReference>
<comment type="caution">
    <text evidence="2">The sequence shown here is derived from an EMBL/GenBank/DDBJ whole genome shotgun (WGS) entry which is preliminary data.</text>
</comment>
<dbReference type="PANTHER" id="PTHR33990">
    <property type="entry name" value="PROTEIN YJDN-RELATED"/>
    <property type="match status" value="1"/>
</dbReference>
<dbReference type="PANTHER" id="PTHR33990:SF1">
    <property type="entry name" value="PROTEIN YJDN"/>
    <property type="match status" value="1"/>
</dbReference>
<dbReference type="InterPro" id="IPR029068">
    <property type="entry name" value="Glyas_Bleomycin-R_OHBP_Dase"/>
</dbReference>
<dbReference type="SUPFAM" id="SSF54593">
    <property type="entry name" value="Glyoxalase/Bleomycin resistance protein/Dihydroxybiphenyl dioxygenase"/>
    <property type="match status" value="1"/>
</dbReference>
<evidence type="ECO:0000259" key="1">
    <source>
        <dbReference type="Pfam" id="PF06983"/>
    </source>
</evidence>
<proteinExistence type="predicted"/>
<dbReference type="Pfam" id="PF06983">
    <property type="entry name" value="3-dmu-9_3-mt"/>
    <property type="match status" value="1"/>
</dbReference>
<keyword evidence="3" id="KW-1185">Reference proteome</keyword>
<gene>
    <name evidence="2" type="ORF">Poly41_51140</name>
</gene>